<evidence type="ECO:0000313" key="3">
    <source>
        <dbReference type="Proteomes" id="UP000037904"/>
    </source>
</evidence>
<dbReference type="Proteomes" id="UP000037904">
    <property type="component" value="Unassembled WGS sequence"/>
</dbReference>
<evidence type="ECO:0000256" key="1">
    <source>
        <dbReference type="SAM" id="MobiDB-lite"/>
    </source>
</evidence>
<sequence>MPQLPALHPGPPLGKFIYDAVFLAVKQNITSQGLSGLTRQNRLQALESEGGSAMNHLPNAAGGISREEAEALFSTFRSDIKHMIQEQSSKSLGAWEEKMASSNAGGTSDDASAQLLERTLLSIEEFIEVRILSAKLDFKAEAESFAENFKSGIAEEHAKHRSEMEALLHKHLSAMHAPPSRPDVGDNAPPVFEEIKGRPHELRQKGKSAELPISKRRYSQTSSVITRAQTKAAGRQRKRRKA</sequence>
<dbReference type="AlphaFoldDB" id="A0A0M9EUI3"/>
<keyword evidence="3" id="KW-1185">Reference proteome</keyword>
<evidence type="ECO:0000313" key="2">
    <source>
        <dbReference type="EMBL" id="KPA39766.1"/>
    </source>
</evidence>
<name>A0A0M9EUI3_FUSLA</name>
<gene>
    <name evidence="2" type="ORF">FLAG1_07367</name>
</gene>
<proteinExistence type="predicted"/>
<feature type="compositionally biased region" description="Basic and acidic residues" evidence="1">
    <location>
        <begin position="193"/>
        <end position="208"/>
    </location>
</feature>
<dbReference type="EMBL" id="JXCE01000172">
    <property type="protein sequence ID" value="KPA39766.1"/>
    <property type="molecule type" value="Genomic_DNA"/>
</dbReference>
<feature type="region of interest" description="Disordered" evidence="1">
    <location>
        <begin position="176"/>
        <end position="242"/>
    </location>
</feature>
<comment type="caution">
    <text evidence="2">The sequence shown here is derived from an EMBL/GenBank/DDBJ whole genome shotgun (WGS) entry which is preliminary data.</text>
</comment>
<protein>
    <submittedName>
        <fullName evidence="2">Uncharacterized protein</fullName>
    </submittedName>
</protein>
<organism evidence="2 3">
    <name type="scientific">Fusarium langsethiae</name>
    <dbReference type="NCBI Taxonomy" id="179993"/>
    <lineage>
        <taxon>Eukaryota</taxon>
        <taxon>Fungi</taxon>
        <taxon>Dikarya</taxon>
        <taxon>Ascomycota</taxon>
        <taxon>Pezizomycotina</taxon>
        <taxon>Sordariomycetes</taxon>
        <taxon>Hypocreomycetidae</taxon>
        <taxon>Hypocreales</taxon>
        <taxon>Nectriaceae</taxon>
        <taxon>Fusarium</taxon>
    </lineage>
</organism>
<accession>A0A0M9EUI3</accession>
<reference evidence="2 3" key="1">
    <citation type="submission" date="2015-04" db="EMBL/GenBank/DDBJ databases">
        <title>The draft genome sequence of Fusarium langsethiae, a T-2/HT-2 mycotoxin producer.</title>
        <authorList>
            <person name="Lysoe E."/>
            <person name="Divon H.H."/>
            <person name="Terzi V."/>
            <person name="Orru L."/>
            <person name="Lamontanara A."/>
            <person name="Kolseth A.-K."/>
            <person name="Frandsen R.J."/>
            <person name="Nielsen K."/>
            <person name="Thrane U."/>
        </authorList>
    </citation>
    <scope>NUCLEOTIDE SEQUENCE [LARGE SCALE GENOMIC DNA]</scope>
    <source>
        <strain evidence="2 3">Fl201059</strain>
    </source>
</reference>